<name>A0AAN5NBM3_CLOPF</name>
<reference evidence="1" key="2">
    <citation type="submission" date="2020-07" db="EMBL/GenBank/DDBJ databases">
        <authorList>
            <consortium name="NCBI Pathogen Detection Project"/>
        </authorList>
    </citation>
    <scope>NUCLEOTIDE SEQUENCE</scope>
    <source>
        <strain evidence="1">C25</strain>
    </source>
</reference>
<accession>A0AAN5NBM3</accession>
<evidence type="ECO:0000313" key="3">
    <source>
        <dbReference type="Proteomes" id="UP000668358"/>
    </source>
</evidence>
<gene>
    <name evidence="1" type="ORF">I9063_002345</name>
    <name evidence="2" type="ORF">JJB78_03775</name>
</gene>
<evidence type="ECO:0000313" key="2">
    <source>
        <dbReference type="EMBL" id="MBO3415642.1"/>
    </source>
</evidence>
<evidence type="ECO:0000313" key="1">
    <source>
        <dbReference type="EMBL" id="HAT4298961.1"/>
    </source>
</evidence>
<dbReference type="EMBL" id="JAENRE010000001">
    <property type="protein sequence ID" value="MBO3415642.1"/>
    <property type="molecule type" value="Genomic_DNA"/>
</dbReference>
<protein>
    <submittedName>
        <fullName evidence="1">Uncharacterized protein</fullName>
    </submittedName>
</protein>
<sequence>MDRKRRLEYLMRKALFCDRPQSLLTFGGLALSDCLRYEGDFYVGVISSLAVVYPRSILSQCREIDDLINDLGKYRNVKINDIPENEFDDIFERVRNLVNTILEQ</sequence>
<dbReference type="RefSeq" id="WP_057232779.1">
    <property type="nucleotide sequence ID" value="NZ_CATNYE010000003.1"/>
</dbReference>
<evidence type="ECO:0000313" key="4">
    <source>
        <dbReference type="Proteomes" id="UP000855421"/>
    </source>
</evidence>
<dbReference type="Proteomes" id="UP000668358">
    <property type="component" value="Unassembled WGS sequence"/>
</dbReference>
<dbReference type="Proteomes" id="UP000855421">
    <property type="component" value="Unassembled WGS sequence"/>
</dbReference>
<reference evidence="2 3" key="3">
    <citation type="submission" date="2020-12" db="EMBL/GenBank/DDBJ databases">
        <title>Comparative genomics of Clostridium perfringens reveals patterns of host-associated phylogenetic clades and virulence factors.</title>
        <authorList>
            <person name="Smith A.H."/>
            <person name="Geier R."/>
        </authorList>
    </citation>
    <scope>NUCLEOTIDE SEQUENCE [LARGE SCALE GENOMIC DNA]</scope>
    <source>
        <strain evidence="2 3">CHD15829P</strain>
    </source>
</reference>
<proteinExistence type="predicted"/>
<dbReference type="EMBL" id="DACTBT010000017">
    <property type="protein sequence ID" value="HAT4298961.1"/>
    <property type="molecule type" value="Genomic_DNA"/>
</dbReference>
<dbReference type="AlphaFoldDB" id="A0AAN5NBM3"/>
<comment type="caution">
    <text evidence="1">The sequence shown here is derived from an EMBL/GenBank/DDBJ whole genome shotgun (WGS) entry which is preliminary data.</text>
</comment>
<reference evidence="1" key="1">
    <citation type="journal article" date="2018" name="Genome Biol.">
        <title>SKESA: strategic k-mer extension for scrupulous assemblies.</title>
        <authorList>
            <person name="Souvorov A."/>
            <person name="Agarwala R."/>
            <person name="Lipman D.J."/>
        </authorList>
    </citation>
    <scope>NUCLEOTIDE SEQUENCE</scope>
    <source>
        <strain evidence="1">C25</strain>
    </source>
</reference>
<organism evidence="1 4">
    <name type="scientific">Clostridium perfringens</name>
    <dbReference type="NCBI Taxonomy" id="1502"/>
    <lineage>
        <taxon>Bacteria</taxon>
        <taxon>Bacillati</taxon>
        <taxon>Bacillota</taxon>
        <taxon>Clostridia</taxon>
        <taxon>Eubacteriales</taxon>
        <taxon>Clostridiaceae</taxon>
        <taxon>Clostridium</taxon>
    </lineage>
</organism>